<keyword evidence="3" id="KW-1185">Reference proteome</keyword>
<proteinExistence type="predicted"/>
<dbReference type="PANTHER" id="PTHR11261">
    <property type="entry name" value="INTERPHOTORECEPTOR RETINOID-BINDING PROTEIN"/>
    <property type="match status" value="1"/>
</dbReference>
<organism evidence="2 3">
    <name type="scientific">Flavobacterium aquicola</name>
    <dbReference type="NCBI Taxonomy" id="1682742"/>
    <lineage>
        <taxon>Bacteria</taxon>
        <taxon>Pseudomonadati</taxon>
        <taxon>Bacteroidota</taxon>
        <taxon>Flavobacteriia</taxon>
        <taxon>Flavobacteriales</taxon>
        <taxon>Flavobacteriaceae</taxon>
        <taxon>Flavobacterium</taxon>
    </lineage>
</organism>
<dbReference type="Proteomes" id="UP000257136">
    <property type="component" value="Unassembled WGS sequence"/>
</dbReference>
<dbReference type="Pfam" id="PF03572">
    <property type="entry name" value="Peptidase_S41"/>
    <property type="match status" value="1"/>
</dbReference>
<dbReference type="AlphaFoldDB" id="A0A3E0EL73"/>
<protein>
    <submittedName>
        <fullName evidence="2">Peptidase S41-like protein</fullName>
    </submittedName>
</protein>
<dbReference type="Pfam" id="PF11918">
    <property type="entry name" value="Peptidase_S41_N"/>
    <property type="match status" value="1"/>
</dbReference>
<evidence type="ECO:0000313" key="3">
    <source>
        <dbReference type="Proteomes" id="UP000257136"/>
    </source>
</evidence>
<dbReference type="Gene3D" id="3.90.226.10">
    <property type="entry name" value="2-enoyl-CoA Hydratase, Chain A, domain 1"/>
    <property type="match status" value="1"/>
</dbReference>
<dbReference type="GO" id="GO:0006508">
    <property type="term" value="P:proteolysis"/>
    <property type="evidence" value="ECO:0007669"/>
    <property type="project" value="InterPro"/>
</dbReference>
<dbReference type="InterPro" id="IPR029045">
    <property type="entry name" value="ClpP/crotonase-like_dom_sf"/>
</dbReference>
<comment type="caution">
    <text evidence="2">The sequence shown here is derived from an EMBL/GenBank/DDBJ whole genome shotgun (WGS) entry which is preliminary data.</text>
</comment>
<evidence type="ECO:0000313" key="2">
    <source>
        <dbReference type="EMBL" id="REG98473.1"/>
    </source>
</evidence>
<dbReference type="CDD" id="cd07563">
    <property type="entry name" value="Peptidase_S41_IRBP"/>
    <property type="match status" value="1"/>
</dbReference>
<dbReference type="EMBL" id="QUNI01000006">
    <property type="protein sequence ID" value="REG98473.1"/>
    <property type="molecule type" value="Genomic_DNA"/>
</dbReference>
<dbReference type="Gene3D" id="3.30.750.44">
    <property type="match status" value="1"/>
</dbReference>
<accession>A0A3E0EL73</accession>
<feature type="domain" description="Tail specific protease" evidence="1">
    <location>
        <begin position="124"/>
        <end position="321"/>
    </location>
</feature>
<evidence type="ECO:0000259" key="1">
    <source>
        <dbReference type="SMART" id="SM00245"/>
    </source>
</evidence>
<sequence>MKQKTLLIILYSLLLIPIKIAAQSPEDKKTKPYTVTKTEQLQVIDSINLLLNKKYIFLETAKKMGDFILSNFKNGSYSTITDPVLFAERLTADLLVISNDKHIRVQYNPSYIKETRENDKNADHEEYPASVIEQLKKSNYGFKEVKILEGNIGYLDLRSFEETSFGGKTAVAAMNFLSNTNALIIDLRKNGGGSPAMVQLITSYLFDSEPVYLNNIYYRQTDTNEQYWTLPYVSGERIPNADIYILTSTSTFSAAEEFTYNLKNLHRATVIGEITGGGANPGENNIATDQFTVWIPTGRAINPITKTNWEGTGVQPDIQVPASDALYTAQVKALEKLAAKDAENPNKIYPWLLTSLKVKQNPITLKPKESESYMGKFGSKNITYENGDLFYQLNTVQKVKMVPIEKDLFDLEDTMLRVEFKKVNGKIASITVHNVNGNAKNYQKN</sequence>
<reference evidence="2 3" key="1">
    <citation type="submission" date="2018-08" db="EMBL/GenBank/DDBJ databases">
        <title>Genomic Encyclopedia of Archaeal and Bacterial Type Strains, Phase II (KMG-II): from individual species to whole genera.</title>
        <authorList>
            <person name="Goeker M."/>
        </authorList>
    </citation>
    <scope>NUCLEOTIDE SEQUENCE [LARGE SCALE GENOMIC DNA]</scope>
    <source>
        <strain evidence="2 3">DSM 100880</strain>
    </source>
</reference>
<dbReference type="PANTHER" id="PTHR11261:SF3">
    <property type="entry name" value="RETINOL-BINDING PROTEIN 3"/>
    <property type="match status" value="1"/>
</dbReference>
<dbReference type="InterPro" id="IPR005151">
    <property type="entry name" value="Tail-specific_protease"/>
</dbReference>
<dbReference type="OrthoDB" id="6397760at2"/>
<name>A0A3E0EL73_9FLAO</name>
<dbReference type="SMART" id="SM00245">
    <property type="entry name" value="TSPc"/>
    <property type="match status" value="1"/>
</dbReference>
<dbReference type="GO" id="GO:0008236">
    <property type="term" value="F:serine-type peptidase activity"/>
    <property type="evidence" value="ECO:0007669"/>
    <property type="project" value="InterPro"/>
</dbReference>
<dbReference type="SUPFAM" id="SSF52096">
    <property type="entry name" value="ClpP/crotonase"/>
    <property type="match status" value="1"/>
</dbReference>
<gene>
    <name evidence="2" type="ORF">C8P67_10669</name>
</gene>
<dbReference type="RefSeq" id="WP_115813368.1">
    <property type="nucleotide sequence ID" value="NZ_QUNI01000006.1"/>
</dbReference>